<feature type="compositionally biased region" description="Low complexity" evidence="1">
    <location>
        <begin position="254"/>
        <end position="265"/>
    </location>
</feature>
<dbReference type="AlphaFoldDB" id="A0A975K5K1"/>
<sequence length="298" mass="33601">MDYMDAFHAGQKATIDRNERIRMENARKATSDYFQATHRPGIMSMTVEDNGTNLNEQSAPAAQQLAQIGMQGQMAQQDALNRVAQYDPDRAFKLEAIDRAARKEQLELEYQLNGMAMRELVGVHDQATYDAATRRARRVYARHGVDFDSFGLPSEYDPDVVRDLRLRTLAVDKQFAAELGRERFEHDAQDDDADNARADLETEDRIADRAARRDLTARNINLADARGRRGQDIASADRRRGQDMTDRRIRENPPSRSSQSARPPAGTKPPKISSPADLARLKKGDLYEAPDGSIRKKS</sequence>
<dbReference type="Proteomes" id="UP000681425">
    <property type="component" value="Chromosome"/>
</dbReference>
<protein>
    <submittedName>
        <fullName evidence="2">Uncharacterized protein</fullName>
    </submittedName>
</protein>
<name>A0A975K5K1_9SPHN</name>
<dbReference type="RefSeq" id="WP_212608886.1">
    <property type="nucleotide sequence ID" value="NZ_CP073910.1"/>
</dbReference>
<gene>
    <name evidence="2" type="ORF">KFK14_19695</name>
</gene>
<evidence type="ECO:0000256" key="1">
    <source>
        <dbReference type="SAM" id="MobiDB-lite"/>
    </source>
</evidence>
<accession>A0A975K5K1</accession>
<evidence type="ECO:0000313" key="3">
    <source>
        <dbReference type="Proteomes" id="UP000681425"/>
    </source>
</evidence>
<reference evidence="2" key="1">
    <citation type="submission" date="2021-04" db="EMBL/GenBank/DDBJ databases">
        <title>Isolation of p-tert-butylphenol degrading bacteria Sphingobium phenoxybenzoativorans Tas13 from active sludge.</title>
        <authorList>
            <person name="Li Y."/>
        </authorList>
    </citation>
    <scope>NUCLEOTIDE SEQUENCE</scope>
    <source>
        <strain evidence="2">Tas13</strain>
    </source>
</reference>
<evidence type="ECO:0000313" key="2">
    <source>
        <dbReference type="EMBL" id="QUT05196.1"/>
    </source>
</evidence>
<feature type="region of interest" description="Disordered" evidence="1">
    <location>
        <begin position="226"/>
        <end position="298"/>
    </location>
</feature>
<feature type="compositionally biased region" description="Basic and acidic residues" evidence="1">
    <location>
        <begin position="226"/>
        <end position="253"/>
    </location>
</feature>
<dbReference type="KEGG" id="spph:KFK14_19695"/>
<keyword evidence="3" id="KW-1185">Reference proteome</keyword>
<proteinExistence type="predicted"/>
<organism evidence="2 3">
    <name type="scientific">Sphingobium phenoxybenzoativorans</name>
    <dbReference type="NCBI Taxonomy" id="1592790"/>
    <lineage>
        <taxon>Bacteria</taxon>
        <taxon>Pseudomonadati</taxon>
        <taxon>Pseudomonadota</taxon>
        <taxon>Alphaproteobacteria</taxon>
        <taxon>Sphingomonadales</taxon>
        <taxon>Sphingomonadaceae</taxon>
        <taxon>Sphingobium</taxon>
    </lineage>
</organism>
<dbReference type="EMBL" id="CP073910">
    <property type="protein sequence ID" value="QUT05196.1"/>
    <property type="molecule type" value="Genomic_DNA"/>
</dbReference>